<feature type="domain" description="Retrovirus-related Pol polyprotein from transposon TNT 1-94-like beta-barrel" evidence="6">
    <location>
        <begin position="173"/>
        <end position="246"/>
    </location>
</feature>
<name>A0A835MJA7_9ROSI</name>
<sequence>MISSSSSSFNQNTTALLTKTMSSNRFVANKFNVRKDRPVRSHCGISGHTMEKCYKLHGFPPGYKFNKGRNVSANSSVHQVSRNQLPITYEQCQQLLQMFKPTVTELDASANQVSSFIVKDSESKIMQGEGITSAGDCLFKTHFSTPDLTHSVFSSSAFPSYQFLISKPAKSPWIIDTGATDHMICSITLFTSITSTVAKSVRLPNGQYASVTHIGTVKISENFVLTDVLCIPSFSFNLVSVSRLTKTLKCYVIFLPSFCFVQHLTSWTTIGVGKEDGGLYHLLPNSDSVLSRNCVSINSVNSALHHSINNVSASMISSDKSVNHGLWHYRLGHLADLPMKLLSPMIPHLLHKSNTICRIYSISADLTSTDTISADLPPAVLPSIPSNSQPSRKTTRIKHPPSYLLDYHCHLATTSDPISSFTAAGCLWKPTRLHITNDLGPGLDLTIHCKSRNDDLGQHVVPFGGEYIFAPTSGKPLCSSAACHGQEKPIGLISTMLPGILVVVVIAVGQ</sequence>
<accession>A0A835MJA7</accession>
<dbReference type="PANTHER" id="PTHR34222:SF99">
    <property type="entry name" value="PROTEIN, PUTATIVE-RELATED"/>
    <property type="match status" value="1"/>
</dbReference>
<evidence type="ECO:0000313" key="8">
    <source>
        <dbReference type="Proteomes" id="UP000657918"/>
    </source>
</evidence>
<dbReference type="InterPro" id="IPR010264">
    <property type="entry name" value="Self-incomp_S1"/>
</dbReference>
<evidence type="ECO:0000259" key="6">
    <source>
        <dbReference type="Pfam" id="PF22936"/>
    </source>
</evidence>
<dbReference type="EMBL" id="JADGMS010000018">
    <property type="protein sequence ID" value="KAF9663006.1"/>
    <property type="molecule type" value="Genomic_DNA"/>
</dbReference>
<keyword evidence="3" id="KW-0713">Self-incompatibility</keyword>
<evidence type="ECO:0000256" key="3">
    <source>
        <dbReference type="ARBA" id="ARBA00022471"/>
    </source>
</evidence>
<keyword evidence="5" id="KW-0732">Signal</keyword>
<keyword evidence="8" id="KW-1185">Reference proteome</keyword>
<comment type="caution">
    <text evidence="7">The sequence shown here is derived from an EMBL/GenBank/DDBJ whole genome shotgun (WGS) entry which is preliminary data.</text>
</comment>
<dbReference type="PANTHER" id="PTHR34222">
    <property type="entry name" value="GAG_PRE-INTEGRS DOMAIN-CONTAINING PROTEIN"/>
    <property type="match status" value="1"/>
</dbReference>
<evidence type="ECO:0000256" key="2">
    <source>
        <dbReference type="ARBA" id="ARBA00005581"/>
    </source>
</evidence>
<comment type="similarity">
    <text evidence="2">Belongs to the plant self-incompatibility (S1) protein family.</text>
</comment>
<evidence type="ECO:0000256" key="4">
    <source>
        <dbReference type="ARBA" id="ARBA00022525"/>
    </source>
</evidence>
<dbReference type="OrthoDB" id="1746704at2759"/>
<proteinExistence type="inferred from homology"/>
<dbReference type="InterPro" id="IPR054722">
    <property type="entry name" value="PolX-like_BBD"/>
</dbReference>
<dbReference type="Pfam" id="PF05938">
    <property type="entry name" value="Self-incomp_S1"/>
    <property type="match status" value="1"/>
</dbReference>
<keyword evidence="4" id="KW-0964">Secreted</keyword>
<dbReference type="GO" id="GO:0005576">
    <property type="term" value="C:extracellular region"/>
    <property type="evidence" value="ECO:0007669"/>
    <property type="project" value="UniProtKB-SubCell"/>
</dbReference>
<comment type="subcellular location">
    <subcellularLocation>
        <location evidence="1">Secreted</location>
    </subcellularLocation>
</comment>
<dbReference type="Proteomes" id="UP000657918">
    <property type="component" value="Unassembled WGS sequence"/>
</dbReference>
<dbReference type="Pfam" id="PF22936">
    <property type="entry name" value="Pol_BBD"/>
    <property type="match status" value="1"/>
</dbReference>
<dbReference type="GO" id="GO:0060320">
    <property type="term" value="P:rejection of self pollen"/>
    <property type="evidence" value="ECO:0007669"/>
    <property type="project" value="UniProtKB-KW"/>
</dbReference>
<evidence type="ECO:0000256" key="5">
    <source>
        <dbReference type="ARBA" id="ARBA00022729"/>
    </source>
</evidence>
<gene>
    <name evidence="7" type="ORF">SADUNF_Sadunf18G0113400</name>
</gene>
<organism evidence="7 8">
    <name type="scientific">Salix dunnii</name>
    <dbReference type="NCBI Taxonomy" id="1413687"/>
    <lineage>
        <taxon>Eukaryota</taxon>
        <taxon>Viridiplantae</taxon>
        <taxon>Streptophyta</taxon>
        <taxon>Embryophyta</taxon>
        <taxon>Tracheophyta</taxon>
        <taxon>Spermatophyta</taxon>
        <taxon>Magnoliopsida</taxon>
        <taxon>eudicotyledons</taxon>
        <taxon>Gunneridae</taxon>
        <taxon>Pentapetalae</taxon>
        <taxon>rosids</taxon>
        <taxon>fabids</taxon>
        <taxon>Malpighiales</taxon>
        <taxon>Salicaceae</taxon>
        <taxon>Saliceae</taxon>
        <taxon>Salix</taxon>
    </lineage>
</organism>
<reference evidence="7 8" key="1">
    <citation type="submission" date="2020-10" db="EMBL/GenBank/DDBJ databases">
        <title>Plant Genome Project.</title>
        <authorList>
            <person name="Zhang R.-G."/>
        </authorList>
    </citation>
    <scope>NUCLEOTIDE SEQUENCE [LARGE SCALE GENOMIC DNA]</scope>
    <source>
        <strain evidence="7">FAFU-HL-1</strain>
        <tissue evidence="7">Leaf</tissue>
    </source>
</reference>
<dbReference type="AlphaFoldDB" id="A0A835MJA7"/>
<protein>
    <recommendedName>
        <fullName evidence="6">Retrovirus-related Pol polyprotein from transposon TNT 1-94-like beta-barrel domain-containing protein</fullName>
    </recommendedName>
</protein>
<evidence type="ECO:0000313" key="7">
    <source>
        <dbReference type="EMBL" id="KAF9663006.1"/>
    </source>
</evidence>
<evidence type="ECO:0000256" key="1">
    <source>
        <dbReference type="ARBA" id="ARBA00004613"/>
    </source>
</evidence>